<dbReference type="OrthoDB" id="9799122at2"/>
<dbReference type="SUPFAM" id="SSF52833">
    <property type="entry name" value="Thioredoxin-like"/>
    <property type="match status" value="1"/>
</dbReference>
<dbReference type="PANTHER" id="PTHR13887">
    <property type="entry name" value="GLUTATHIONE S-TRANSFERASE KAPPA"/>
    <property type="match status" value="1"/>
</dbReference>
<dbReference type="Pfam" id="PF01323">
    <property type="entry name" value="DSBA"/>
    <property type="match status" value="1"/>
</dbReference>
<dbReference type="Proteomes" id="UP000270021">
    <property type="component" value="Chromosome"/>
</dbReference>
<organism evidence="2 3">
    <name type="scientific">Flaviflexus salsibiostraticola</name>
    <dbReference type="NCBI Taxonomy" id="1282737"/>
    <lineage>
        <taxon>Bacteria</taxon>
        <taxon>Bacillati</taxon>
        <taxon>Actinomycetota</taxon>
        <taxon>Actinomycetes</taxon>
        <taxon>Actinomycetales</taxon>
        <taxon>Actinomycetaceae</taxon>
        <taxon>Flaviflexus</taxon>
    </lineage>
</organism>
<dbReference type="AlphaFoldDB" id="A0A3S8ZA84"/>
<dbReference type="CDD" id="cd03024">
    <property type="entry name" value="DsbA_FrnE"/>
    <property type="match status" value="1"/>
</dbReference>
<protein>
    <submittedName>
        <fullName evidence="2">DsbA family oxidoreductase</fullName>
    </submittedName>
</protein>
<name>A0A3S8ZA84_9ACTO</name>
<dbReference type="Gene3D" id="3.40.30.10">
    <property type="entry name" value="Glutaredoxin"/>
    <property type="match status" value="1"/>
</dbReference>
<accession>A0A3S8ZA84</accession>
<evidence type="ECO:0000313" key="2">
    <source>
        <dbReference type="EMBL" id="AZN30381.1"/>
    </source>
</evidence>
<sequence length="227" mass="25392">MTVHYHVAYSTTRWAAMSTNLTIDLWTDLVCPFCYIGEARLQSALEAEGVTAEIHIRSFELDPGIREPVGSVDRLVANKGMPREDVERMEGQLKQMAEGEGLTYETDRLMGTTIPVHLIAQYANQQGLEVGERFFREIQTAYFSGEINPFNDEELIDFAERSGLDREGATAALQDRELLNIVRGDQQIAHKLAVSGVPYILLNKRLAIPGAVAPERFREAIRQAVAL</sequence>
<reference evidence="2 3" key="1">
    <citation type="submission" date="2018-12" db="EMBL/GenBank/DDBJ databases">
        <title>Complete genome sequence of Flaviflexus salsibiostraticola KCTC 33148.</title>
        <authorList>
            <person name="Bae J.-W."/>
        </authorList>
    </citation>
    <scope>NUCLEOTIDE SEQUENCE [LARGE SCALE GENOMIC DNA]</scope>
    <source>
        <strain evidence="2 3">KCTC 33148</strain>
    </source>
</reference>
<dbReference type="EMBL" id="CP034438">
    <property type="protein sequence ID" value="AZN30381.1"/>
    <property type="molecule type" value="Genomic_DNA"/>
</dbReference>
<dbReference type="GO" id="GO:0016491">
    <property type="term" value="F:oxidoreductase activity"/>
    <property type="evidence" value="ECO:0007669"/>
    <property type="project" value="InterPro"/>
</dbReference>
<feature type="domain" description="DSBA-like thioredoxin" evidence="1">
    <location>
        <begin position="22"/>
        <end position="221"/>
    </location>
</feature>
<evidence type="ECO:0000259" key="1">
    <source>
        <dbReference type="Pfam" id="PF01323"/>
    </source>
</evidence>
<dbReference type="PANTHER" id="PTHR13887:SF41">
    <property type="entry name" value="THIOREDOXIN SUPERFAMILY PROTEIN"/>
    <property type="match status" value="1"/>
</dbReference>
<dbReference type="KEGG" id="fsl:EJO69_08735"/>
<keyword evidence="3" id="KW-1185">Reference proteome</keyword>
<evidence type="ECO:0000313" key="3">
    <source>
        <dbReference type="Proteomes" id="UP000270021"/>
    </source>
</evidence>
<dbReference type="InterPro" id="IPR036249">
    <property type="entry name" value="Thioredoxin-like_sf"/>
</dbReference>
<gene>
    <name evidence="2" type="ORF">EJO69_08735</name>
</gene>
<dbReference type="InterPro" id="IPR001853">
    <property type="entry name" value="DSBA-like_thioredoxin_dom"/>
</dbReference>
<proteinExistence type="predicted"/>